<sequence>MSEEGRSRSTLSDIYSSPTAFGNQFCSPLSNPYLTKDDSSRNYTEAWVINNHQQSRTKAQICQEISRRETLIDKNQDYAQKWCNQISGGNEALIASRNNKLLTFEKKIEECEGVLISIGPCPIMNYYYSGHHESTKDVEMAETGQYVGSVPYTSSDFKIVSRKNSTKIRPVESKSPIETSNKYQNPMGLEEQDKENSPSKISIPTINLKINDDYNLTLQEINRNFPITEDKYDRGYIRILPYSLSLDDRTKIIEFLNKNELLSESVLSETPENRPFKIVIKGLPPDQNKEIIFPRTREK</sequence>
<protein>
    <recommendedName>
        <fullName evidence="5">Pre-C2HC domain-containing protein</fullName>
    </recommendedName>
</protein>
<organism evidence="2 4">
    <name type="scientific">Araneus ventricosus</name>
    <name type="common">Orbweaver spider</name>
    <name type="synonym">Epeira ventricosa</name>
    <dbReference type="NCBI Taxonomy" id="182803"/>
    <lineage>
        <taxon>Eukaryota</taxon>
        <taxon>Metazoa</taxon>
        <taxon>Ecdysozoa</taxon>
        <taxon>Arthropoda</taxon>
        <taxon>Chelicerata</taxon>
        <taxon>Arachnida</taxon>
        <taxon>Araneae</taxon>
        <taxon>Araneomorphae</taxon>
        <taxon>Entelegynae</taxon>
        <taxon>Araneoidea</taxon>
        <taxon>Araneidae</taxon>
        <taxon>Araneus</taxon>
    </lineage>
</organism>
<accession>A0A4Y2N149</accession>
<keyword evidence="4" id="KW-1185">Reference proteome</keyword>
<evidence type="ECO:0008006" key="5">
    <source>
        <dbReference type="Google" id="ProtNLM"/>
    </source>
</evidence>
<proteinExistence type="predicted"/>
<dbReference type="AlphaFoldDB" id="A0A4Y2N149"/>
<dbReference type="EMBL" id="BGPR01008585">
    <property type="protein sequence ID" value="GBN34746.1"/>
    <property type="molecule type" value="Genomic_DNA"/>
</dbReference>
<dbReference type="EMBL" id="BGPR01008146">
    <property type="protein sequence ID" value="GBN31867.1"/>
    <property type="molecule type" value="Genomic_DNA"/>
</dbReference>
<name>A0A4Y2N149_ARAVE</name>
<gene>
    <name evidence="2" type="ORF">AVEN_239612_1</name>
    <name evidence="3" type="ORF">AVEN_57621_1</name>
</gene>
<feature type="region of interest" description="Disordered" evidence="1">
    <location>
        <begin position="168"/>
        <end position="200"/>
    </location>
</feature>
<dbReference type="Proteomes" id="UP000499080">
    <property type="component" value="Unassembled WGS sequence"/>
</dbReference>
<evidence type="ECO:0000313" key="2">
    <source>
        <dbReference type="EMBL" id="GBN31867.1"/>
    </source>
</evidence>
<reference evidence="2 4" key="1">
    <citation type="journal article" date="2019" name="Sci. Rep.">
        <title>Orb-weaving spider Araneus ventricosus genome elucidates the spidroin gene catalogue.</title>
        <authorList>
            <person name="Kono N."/>
            <person name="Nakamura H."/>
            <person name="Ohtoshi R."/>
            <person name="Moran D.A.P."/>
            <person name="Shinohara A."/>
            <person name="Yoshida Y."/>
            <person name="Fujiwara M."/>
            <person name="Mori M."/>
            <person name="Tomita M."/>
            <person name="Arakawa K."/>
        </authorList>
    </citation>
    <scope>NUCLEOTIDE SEQUENCE [LARGE SCALE GENOMIC DNA]</scope>
</reference>
<evidence type="ECO:0000313" key="4">
    <source>
        <dbReference type="Proteomes" id="UP000499080"/>
    </source>
</evidence>
<comment type="caution">
    <text evidence="2">The sequence shown here is derived from an EMBL/GenBank/DDBJ whole genome shotgun (WGS) entry which is preliminary data.</text>
</comment>
<evidence type="ECO:0000313" key="3">
    <source>
        <dbReference type="EMBL" id="GBN34746.1"/>
    </source>
</evidence>
<evidence type="ECO:0000256" key="1">
    <source>
        <dbReference type="SAM" id="MobiDB-lite"/>
    </source>
</evidence>